<evidence type="ECO:0000256" key="1">
    <source>
        <dbReference type="ARBA" id="ARBA00004141"/>
    </source>
</evidence>
<dbReference type="InterPro" id="IPR026036">
    <property type="entry name" value="PucC"/>
</dbReference>
<evidence type="ECO:0000313" key="7">
    <source>
        <dbReference type="EMBL" id="OEJ76985.1"/>
    </source>
</evidence>
<organism evidence="7">
    <name type="scientific">Desertifilum tharense IPPAS B-1220</name>
    <dbReference type="NCBI Taxonomy" id="1781255"/>
    <lineage>
        <taxon>Bacteria</taxon>
        <taxon>Bacillati</taxon>
        <taxon>Cyanobacteriota</taxon>
        <taxon>Cyanophyceae</taxon>
        <taxon>Desertifilales</taxon>
        <taxon>Desertifilaceae</taxon>
        <taxon>Desertifilum</taxon>
    </lineage>
</organism>
<feature type="transmembrane region" description="Helical" evidence="6">
    <location>
        <begin position="212"/>
        <end position="231"/>
    </location>
</feature>
<reference evidence="7" key="1">
    <citation type="submission" date="2016-09" db="EMBL/GenBank/DDBJ databases">
        <title>Draft genome of thermotolerant cyanobacterium Desertifilum sp. strain IPPAS B-1220.</title>
        <authorList>
            <person name="Sinetova M.A."/>
            <person name="Bolakhan K."/>
            <person name="Zayadan B.K."/>
            <person name="Mironov K.S."/>
            <person name="Ustinova V."/>
            <person name="Kupriyanova E.V."/>
            <person name="Sidorov R.A."/>
            <person name="Skrypnik A.N."/>
            <person name="Gogoleva N.E."/>
            <person name="Gogolev Y.V."/>
            <person name="Los D.A."/>
        </authorList>
    </citation>
    <scope>NUCLEOTIDE SEQUENCE [LARGE SCALE GENOMIC DNA]</scope>
    <source>
        <strain evidence="7">IPPAS B-1220</strain>
    </source>
</reference>
<keyword evidence="4 6" id="KW-1133">Transmembrane helix</keyword>
<feature type="transmembrane region" description="Helical" evidence="6">
    <location>
        <begin position="28"/>
        <end position="49"/>
    </location>
</feature>
<comment type="subcellular location">
    <subcellularLocation>
        <location evidence="1">Membrane</location>
        <topology evidence="1">Multi-pass membrane protein</topology>
    </subcellularLocation>
</comment>
<dbReference type="OrthoDB" id="417677at2"/>
<dbReference type="RefSeq" id="WP_069965473.1">
    <property type="nucleotide sequence ID" value="NZ_CM124774.1"/>
</dbReference>
<keyword evidence="5 6" id="KW-0472">Membrane</keyword>
<comment type="caution">
    <text evidence="7">The sequence shown here is derived from an EMBL/GenBank/DDBJ whole genome shotgun (WGS) entry which is preliminary data.</text>
</comment>
<evidence type="ECO:0000256" key="4">
    <source>
        <dbReference type="ARBA" id="ARBA00022989"/>
    </source>
</evidence>
<protein>
    <submittedName>
        <fullName evidence="7">MFS transporter</fullName>
    </submittedName>
</protein>
<dbReference type="AlphaFoldDB" id="A0A1E5QQN0"/>
<feature type="transmembrane region" description="Helical" evidence="6">
    <location>
        <begin position="362"/>
        <end position="383"/>
    </location>
</feature>
<name>A0A1E5QQN0_9CYAN</name>
<dbReference type="Pfam" id="PF03209">
    <property type="entry name" value="PUCC"/>
    <property type="match status" value="1"/>
</dbReference>
<evidence type="ECO:0000256" key="5">
    <source>
        <dbReference type="ARBA" id="ARBA00023136"/>
    </source>
</evidence>
<gene>
    <name evidence="7" type="ORF">BH720_02000</name>
</gene>
<sequence>MATGDFSPSQPTNSATRRTLPNVNLGTMFRLGLFQMGLGLLSLLTLGILNRVMIGELAIPGTITAGTIAMYQFVSPARIWFGQMSDSKPIRGYHRTGYIWLGLASMCIALFLAVQVVWRLNASLDANGWTAVTMGWVGLLALMFAVYGLCISSASTPFAALLVDVSEEENRSQLVGIVWSMLMVGIVVGAITGERILAGLTPETLQAEITRLFVLFPLSVLVLGIIGTLGIEKKYSRYATRSSLINREDKITLRTAYKVLTASPQTGIFFTFLVIMTIGLFMQQPILEPYAGDVFGMSIAESAGLNKYWGMGILIGMAITGFAVVPRIGKKPSTRLGCLLTAGCFALIILAGLTQTPTLLKSAVFLFGLSSGVLTNSAISLMLDLTAAETAGTFIGAWGLAQAMAQAIATVSGGTIYDIGRWAFNNPMFAYGLVFAIEGLGLVAAVFLLERVNVKEFQTTAQAAILAAMESDIDG</sequence>
<dbReference type="PANTHER" id="PTHR23538">
    <property type="entry name" value="44.5 KD BACTERIOCHLOROPHYLL SYNTHASE SUBUNIT"/>
    <property type="match status" value="1"/>
</dbReference>
<feature type="transmembrane region" description="Helical" evidence="6">
    <location>
        <begin position="429"/>
        <end position="449"/>
    </location>
</feature>
<dbReference type="PIRSF" id="PIRSF016565">
    <property type="entry name" value="PucC"/>
    <property type="match status" value="1"/>
</dbReference>
<comment type="similarity">
    <text evidence="2">Belongs to the PucC family.</text>
</comment>
<dbReference type="CDD" id="cd06176">
    <property type="entry name" value="MFS_BCD_PucC-like"/>
    <property type="match status" value="1"/>
</dbReference>
<dbReference type="GO" id="GO:0016020">
    <property type="term" value="C:membrane"/>
    <property type="evidence" value="ECO:0007669"/>
    <property type="project" value="UniProtKB-SubCell"/>
</dbReference>
<evidence type="ECO:0000256" key="3">
    <source>
        <dbReference type="ARBA" id="ARBA00022692"/>
    </source>
</evidence>
<dbReference type="EMBL" id="MJGC01000022">
    <property type="protein sequence ID" value="OEJ76985.1"/>
    <property type="molecule type" value="Genomic_DNA"/>
</dbReference>
<dbReference type="InterPro" id="IPR036259">
    <property type="entry name" value="MFS_trans_sf"/>
</dbReference>
<dbReference type="PANTHER" id="PTHR23538:SF1">
    <property type="entry name" value="44.5 KD BACTERIOCHLOROPHYLL SYNTHASE SUBUNIT"/>
    <property type="match status" value="1"/>
</dbReference>
<evidence type="ECO:0000256" key="2">
    <source>
        <dbReference type="ARBA" id="ARBA00008412"/>
    </source>
</evidence>
<dbReference type="SUPFAM" id="SSF103473">
    <property type="entry name" value="MFS general substrate transporter"/>
    <property type="match status" value="1"/>
</dbReference>
<keyword evidence="3 6" id="KW-0812">Transmembrane</keyword>
<dbReference type="InterPro" id="IPR004896">
    <property type="entry name" value="PucC-rel"/>
</dbReference>
<feature type="transmembrane region" description="Helical" evidence="6">
    <location>
        <begin position="98"/>
        <end position="118"/>
    </location>
</feature>
<feature type="transmembrane region" description="Helical" evidence="6">
    <location>
        <begin position="395"/>
        <end position="417"/>
    </location>
</feature>
<feature type="transmembrane region" description="Helical" evidence="6">
    <location>
        <begin position="174"/>
        <end position="192"/>
    </location>
</feature>
<feature type="transmembrane region" description="Helical" evidence="6">
    <location>
        <begin position="337"/>
        <end position="356"/>
    </location>
</feature>
<accession>A0A1E5QQN0</accession>
<dbReference type="STRING" id="1781255.BH720_02000"/>
<dbReference type="Gene3D" id="1.20.1250.20">
    <property type="entry name" value="MFS general substrate transporter like domains"/>
    <property type="match status" value="1"/>
</dbReference>
<feature type="transmembrane region" description="Helical" evidence="6">
    <location>
        <begin position="307"/>
        <end position="325"/>
    </location>
</feature>
<feature type="transmembrane region" description="Helical" evidence="6">
    <location>
        <begin position="267"/>
        <end position="287"/>
    </location>
</feature>
<proteinExistence type="inferred from homology"/>
<evidence type="ECO:0000256" key="6">
    <source>
        <dbReference type="SAM" id="Phobius"/>
    </source>
</evidence>
<feature type="transmembrane region" description="Helical" evidence="6">
    <location>
        <begin position="138"/>
        <end position="162"/>
    </location>
</feature>